<name>A0A8S3XHL3_PARAO</name>
<proteinExistence type="predicted"/>
<comment type="caution">
    <text evidence="3">The sequence shown here is derived from an EMBL/GenBank/DDBJ whole genome shotgun (WGS) entry which is preliminary data.</text>
</comment>
<reference evidence="3" key="1">
    <citation type="submission" date="2021-04" db="EMBL/GenBank/DDBJ databases">
        <authorList>
            <person name="Tunstrom K."/>
        </authorList>
    </citation>
    <scope>NUCLEOTIDE SEQUENCE</scope>
</reference>
<feature type="compositionally biased region" description="Basic and acidic residues" evidence="1">
    <location>
        <begin position="154"/>
        <end position="172"/>
    </location>
</feature>
<dbReference type="Proteomes" id="UP000691718">
    <property type="component" value="Unassembled WGS sequence"/>
</dbReference>
<feature type="region of interest" description="Disordered" evidence="1">
    <location>
        <begin position="269"/>
        <end position="288"/>
    </location>
</feature>
<keyword evidence="2" id="KW-0472">Membrane</keyword>
<feature type="compositionally biased region" description="Basic and acidic residues" evidence="1">
    <location>
        <begin position="269"/>
        <end position="278"/>
    </location>
</feature>
<keyword evidence="4" id="KW-1185">Reference proteome</keyword>
<evidence type="ECO:0000313" key="4">
    <source>
        <dbReference type="Proteomes" id="UP000691718"/>
    </source>
</evidence>
<accession>A0A8S3XHL3</accession>
<evidence type="ECO:0000256" key="1">
    <source>
        <dbReference type="SAM" id="MobiDB-lite"/>
    </source>
</evidence>
<dbReference type="AlphaFoldDB" id="A0A8S3XHL3"/>
<evidence type="ECO:0000256" key="2">
    <source>
        <dbReference type="SAM" id="Phobius"/>
    </source>
</evidence>
<evidence type="ECO:0000313" key="3">
    <source>
        <dbReference type="EMBL" id="CAG5023674.1"/>
    </source>
</evidence>
<dbReference type="EMBL" id="CAJQZP010001153">
    <property type="protein sequence ID" value="CAG5023674.1"/>
    <property type="molecule type" value="Genomic_DNA"/>
</dbReference>
<protein>
    <submittedName>
        <fullName evidence="3">(apollo) hypothetical protein</fullName>
    </submittedName>
</protein>
<keyword evidence="2" id="KW-1133">Transmembrane helix</keyword>
<organism evidence="3 4">
    <name type="scientific">Parnassius apollo</name>
    <name type="common">Apollo butterfly</name>
    <name type="synonym">Papilio apollo</name>
    <dbReference type="NCBI Taxonomy" id="110799"/>
    <lineage>
        <taxon>Eukaryota</taxon>
        <taxon>Metazoa</taxon>
        <taxon>Ecdysozoa</taxon>
        <taxon>Arthropoda</taxon>
        <taxon>Hexapoda</taxon>
        <taxon>Insecta</taxon>
        <taxon>Pterygota</taxon>
        <taxon>Neoptera</taxon>
        <taxon>Endopterygota</taxon>
        <taxon>Lepidoptera</taxon>
        <taxon>Glossata</taxon>
        <taxon>Ditrysia</taxon>
        <taxon>Papilionoidea</taxon>
        <taxon>Papilionidae</taxon>
        <taxon>Parnassiinae</taxon>
        <taxon>Parnassini</taxon>
        <taxon>Parnassius</taxon>
        <taxon>Parnassius</taxon>
    </lineage>
</organism>
<dbReference type="OrthoDB" id="6372754at2759"/>
<feature type="compositionally biased region" description="Polar residues" evidence="1">
    <location>
        <begin position="238"/>
        <end position="250"/>
    </location>
</feature>
<feature type="region of interest" description="Disordered" evidence="1">
    <location>
        <begin position="154"/>
        <end position="173"/>
    </location>
</feature>
<gene>
    <name evidence="3" type="ORF">PAPOLLO_LOCUS18016</name>
</gene>
<keyword evidence="2" id="KW-0812">Transmembrane</keyword>
<sequence length="400" mass="45798">MRVYIKHYFVSIVVWTIFLISNTVCIRVTESEEEDYSTNGKVNTTTLYPVDKITTKPSAETTEENNLTGKQSNTDNITWKINTTFAFPKESSENEEYINEQILNTINKETEDCRNRGEKDKKEFKHNHSTFLKDKNEADLNKVKAVLHEANENAKNVKENEPEKSMSKEFKPSPHLSSYYDTIEDTSLYSFTPPIRKPVSSFIGSPGDYSKPNYYKFPEEYQAFPYKYGDSDHKQRNSNEWSTRGLQSKPTVEAPVKIPAGSLYERPDVLKEKPKSYEDNDDLSLESHDNTKEFPLKKRSNPWKSLLHLLTALLPVGLIVSALAPSVITVENIGPDSQHFKRLSRHLGDSAVIPSVSEACKRRLLCEIHSERNYQVDIQGDIEDDIQDIYNRLVAGISKD</sequence>
<feature type="transmembrane region" description="Helical" evidence="2">
    <location>
        <begin position="6"/>
        <end position="26"/>
    </location>
</feature>
<feature type="region of interest" description="Disordered" evidence="1">
    <location>
        <begin position="232"/>
        <end position="258"/>
    </location>
</feature>